<feature type="region of interest" description="Disordered" evidence="1">
    <location>
        <begin position="1"/>
        <end position="60"/>
    </location>
</feature>
<dbReference type="Proteomes" id="UP000053176">
    <property type="component" value="Unassembled WGS sequence"/>
</dbReference>
<sequence length="60" mass="6439">MPDDNLYKPGETAPKSGQYEITGPRGGGTGVERTVVKGEPLPPTLEPGQKFRLTDPTKTK</sequence>
<organism evidence="2 3">
    <name type="scientific">Rhizobium loti</name>
    <name type="common">Mesorhizobium loti</name>
    <dbReference type="NCBI Taxonomy" id="381"/>
    <lineage>
        <taxon>Bacteria</taxon>
        <taxon>Pseudomonadati</taxon>
        <taxon>Pseudomonadota</taxon>
        <taxon>Alphaproteobacteria</taxon>
        <taxon>Hyphomicrobiales</taxon>
        <taxon>Phyllobacteriaceae</taxon>
        <taxon>Mesorhizobium</taxon>
    </lineage>
</organism>
<reference evidence="2 3" key="1">
    <citation type="submission" date="2015-12" db="EMBL/GenBank/DDBJ databases">
        <title>Draft genome sequence of Mesorhizobium sp. UFLA 01-765, a multitolerant efficient symbiont and plant-growth promoting strain isolated from Zn-mining soil using Leucaena leucocephala as a trap plant.</title>
        <authorList>
            <person name="Rangel W.M."/>
            <person name="Thijs S."/>
            <person name="Longatti S.M."/>
            <person name="Moreira F.M."/>
            <person name="Weyens N."/>
            <person name="Vangronsveld J."/>
            <person name="Van Hamme J.D."/>
            <person name="Bottos E.M."/>
            <person name="Rineau F."/>
        </authorList>
    </citation>
    <scope>NUCLEOTIDE SEQUENCE [LARGE SCALE GENOMIC DNA]</scope>
    <source>
        <strain evidence="2 3">UFLA 01-765</strain>
    </source>
</reference>
<evidence type="ECO:0000313" key="2">
    <source>
        <dbReference type="EMBL" id="KUM25064.1"/>
    </source>
</evidence>
<evidence type="ECO:0008006" key="4">
    <source>
        <dbReference type="Google" id="ProtNLM"/>
    </source>
</evidence>
<name>A0A101KQQ9_RHILI</name>
<gene>
    <name evidence="2" type="ORF">AU467_27700</name>
</gene>
<dbReference type="EMBL" id="LPWA01000123">
    <property type="protein sequence ID" value="KUM25064.1"/>
    <property type="molecule type" value="Genomic_DNA"/>
</dbReference>
<accession>A0A101KQQ9</accession>
<proteinExistence type="predicted"/>
<protein>
    <recommendedName>
        <fullName evidence="4">YjzC family protein</fullName>
    </recommendedName>
</protein>
<comment type="caution">
    <text evidence="2">The sequence shown here is derived from an EMBL/GenBank/DDBJ whole genome shotgun (WGS) entry which is preliminary data.</text>
</comment>
<evidence type="ECO:0000313" key="3">
    <source>
        <dbReference type="Proteomes" id="UP000053176"/>
    </source>
</evidence>
<dbReference type="AlphaFoldDB" id="A0A101KQQ9"/>
<evidence type="ECO:0000256" key="1">
    <source>
        <dbReference type="SAM" id="MobiDB-lite"/>
    </source>
</evidence>